<reference evidence="2 3" key="1">
    <citation type="submission" date="2019-08" db="EMBL/GenBank/DDBJ databases">
        <title>Genome of Luteibaculum oceani JCM 18817.</title>
        <authorList>
            <person name="Bowman J.P."/>
        </authorList>
    </citation>
    <scope>NUCLEOTIDE SEQUENCE [LARGE SCALE GENOMIC DNA]</scope>
    <source>
        <strain evidence="2 3">JCM 18817</strain>
    </source>
</reference>
<dbReference type="Pfam" id="PF12867">
    <property type="entry name" value="DinB_2"/>
    <property type="match status" value="1"/>
</dbReference>
<dbReference type="RefSeq" id="WP_147013260.1">
    <property type="nucleotide sequence ID" value="NZ_VORB01000002.1"/>
</dbReference>
<evidence type="ECO:0000313" key="2">
    <source>
        <dbReference type="EMBL" id="TXC82083.1"/>
    </source>
</evidence>
<proteinExistence type="predicted"/>
<dbReference type="AlphaFoldDB" id="A0A5C6V9D5"/>
<dbReference type="InterPro" id="IPR024775">
    <property type="entry name" value="DinB-like"/>
</dbReference>
<evidence type="ECO:0000259" key="1">
    <source>
        <dbReference type="Pfam" id="PF12867"/>
    </source>
</evidence>
<dbReference type="Gene3D" id="1.20.120.450">
    <property type="entry name" value="dinb family like domain"/>
    <property type="match status" value="1"/>
</dbReference>
<protein>
    <submittedName>
        <fullName evidence="2">DinB family protein</fullName>
    </submittedName>
</protein>
<keyword evidence="3" id="KW-1185">Reference proteome</keyword>
<dbReference type="OrthoDB" id="1524454at2"/>
<accession>A0A5C6V9D5</accession>
<dbReference type="InterPro" id="IPR034660">
    <property type="entry name" value="DinB/YfiT-like"/>
</dbReference>
<sequence>MKTIDQNFLIEELIKQTQNHIAVAESLLELPEEALNYRSRPETWSILECIEHLNLYAEFYHPEFHALVEKNENKKGNGLFKPGYWGNKFAKSMLPGESRPMRSPRDKDPIYSKLYPKIINGFIAHQNQLIKLLERSKNIPLDKIKCPLSLSQFVKLRLGDVYRVVIFHNTRHLSQAKNIAENLELVAQQ</sequence>
<feature type="domain" description="DinB-like" evidence="1">
    <location>
        <begin position="25"/>
        <end position="176"/>
    </location>
</feature>
<comment type="caution">
    <text evidence="2">The sequence shown here is derived from an EMBL/GenBank/DDBJ whole genome shotgun (WGS) entry which is preliminary data.</text>
</comment>
<gene>
    <name evidence="2" type="ORF">FRX97_03035</name>
</gene>
<dbReference type="EMBL" id="VORB01000002">
    <property type="protein sequence ID" value="TXC82083.1"/>
    <property type="molecule type" value="Genomic_DNA"/>
</dbReference>
<evidence type="ECO:0000313" key="3">
    <source>
        <dbReference type="Proteomes" id="UP000321168"/>
    </source>
</evidence>
<dbReference type="SUPFAM" id="SSF109854">
    <property type="entry name" value="DinB/YfiT-like putative metalloenzymes"/>
    <property type="match status" value="1"/>
</dbReference>
<organism evidence="2 3">
    <name type="scientific">Luteibaculum oceani</name>
    <dbReference type="NCBI Taxonomy" id="1294296"/>
    <lineage>
        <taxon>Bacteria</taxon>
        <taxon>Pseudomonadati</taxon>
        <taxon>Bacteroidota</taxon>
        <taxon>Flavobacteriia</taxon>
        <taxon>Flavobacteriales</taxon>
        <taxon>Luteibaculaceae</taxon>
        <taxon>Luteibaculum</taxon>
    </lineage>
</organism>
<dbReference type="Proteomes" id="UP000321168">
    <property type="component" value="Unassembled WGS sequence"/>
</dbReference>
<name>A0A5C6V9D5_9FLAO</name>